<dbReference type="EMBL" id="CM047736">
    <property type="protein sequence ID" value="KAJ0054534.1"/>
    <property type="molecule type" value="Genomic_DNA"/>
</dbReference>
<organism evidence="1 2">
    <name type="scientific">Pistacia integerrima</name>
    <dbReference type="NCBI Taxonomy" id="434235"/>
    <lineage>
        <taxon>Eukaryota</taxon>
        <taxon>Viridiplantae</taxon>
        <taxon>Streptophyta</taxon>
        <taxon>Embryophyta</taxon>
        <taxon>Tracheophyta</taxon>
        <taxon>Spermatophyta</taxon>
        <taxon>Magnoliopsida</taxon>
        <taxon>eudicotyledons</taxon>
        <taxon>Gunneridae</taxon>
        <taxon>Pentapetalae</taxon>
        <taxon>rosids</taxon>
        <taxon>malvids</taxon>
        <taxon>Sapindales</taxon>
        <taxon>Anacardiaceae</taxon>
        <taxon>Pistacia</taxon>
    </lineage>
</organism>
<keyword evidence="2" id="KW-1185">Reference proteome</keyword>
<name>A0ACC0ZND2_9ROSI</name>
<accession>A0ACC0ZND2</accession>
<reference evidence="2" key="1">
    <citation type="journal article" date="2023" name="G3 (Bethesda)">
        <title>Genome assembly and association tests identify interacting loci associated with vigor, precocity, and sex in interspecific pistachio rootstocks.</title>
        <authorList>
            <person name="Palmer W."/>
            <person name="Jacygrad E."/>
            <person name="Sagayaradj S."/>
            <person name="Cavanaugh K."/>
            <person name="Han R."/>
            <person name="Bertier L."/>
            <person name="Beede B."/>
            <person name="Kafkas S."/>
            <person name="Golino D."/>
            <person name="Preece J."/>
            <person name="Michelmore R."/>
        </authorList>
    </citation>
    <scope>NUCLEOTIDE SEQUENCE [LARGE SCALE GENOMIC DNA]</scope>
</reference>
<evidence type="ECO:0000313" key="1">
    <source>
        <dbReference type="EMBL" id="KAJ0054534.1"/>
    </source>
</evidence>
<dbReference type="Proteomes" id="UP001163603">
    <property type="component" value="Chromosome 1"/>
</dbReference>
<comment type="caution">
    <text evidence="1">The sequence shown here is derived from an EMBL/GenBank/DDBJ whole genome shotgun (WGS) entry which is preliminary data.</text>
</comment>
<sequence length="334" mass="36771">MPPEVPSCRPLLSPLVNSSSLPSPIKHKYRRGTRSKMMNPGKNIIPSLIFILTTLSILRLLKLAIFTAPSPPFSSSPPPQQSPSPPFSSSPSPQQNTCSSPACSNTPSHPLETSISPPKTSSVNATTLTKKEFKLLSDLIKRKAPCNLLIFGLEPQYTKLSKMNAGGITIFLEDDSKKISAIKSKSKRTEIYKVEYSIPAKDAYKLLKHARQNPDCAPGSGPLQASKCKLALKNLPQEVYKHKWDVVVVDGPSGDAPEAPGRMSTIYMSSIIARAGNATDVLVHDIDRTIEKWFSWEFLCDDNLVSSKGKLWNFRITDQSKSTRFCSAKKMVIE</sequence>
<protein>
    <submittedName>
        <fullName evidence="1">Uncharacterized protein</fullName>
    </submittedName>
</protein>
<evidence type="ECO:0000313" key="2">
    <source>
        <dbReference type="Proteomes" id="UP001163603"/>
    </source>
</evidence>
<proteinExistence type="predicted"/>
<gene>
    <name evidence="1" type="ORF">Pint_01183</name>
</gene>